<dbReference type="AlphaFoldDB" id="L1J696"/>
<dbReference type="RefSeq" id="XP_005831043.1">
    <property type="nucleotide sequence ID" value="XM_005830986.1"/>
</dbReference>
<dbReference type="EnsemblProtists" id="EKX44063">
    <property type="protein sequence ID" value="EKX44063"/>
    <property type="gene ID" value="GUITHDRAFT_109850"/>
</dbReference>
<dbReference type="EMBL" id="JH993006">
    <property type="protein sequence ID" value="EKX44063.1"/>
    <property type="molecule type" value="Genomic_DNA"/>
</dbReference>
<protein>
    <submittedName>
        <fullName evidence="1 2">Uncharacterized protein</fullName>
    </submittedName>
</protein>
<gene>
    <name evidence="1" type="ORF">GUITHDRAFT_109850</name>
</gene>
<organism evidence="1">
    <name type="scientific">Guillardia theta (strain CCMP2712)</name>
    <name type="common">Cryptophyte</name>
    <dbReference type="NCBI Taxonomy" id="905079"/>
    <lineage>
        <taxon>Eukaryota</taxon>
        <taxon>Cryptophyceae</taxon>
        <taxon>Pyrenomonadales</taxon>
        <taxon>Geminigeraceae</taxon>
        <taxon>Guillardia</taxon>
    </lineage>
</organism>
<dbReference type="Proteomes" id="UP000011087">
    <property type="component" value="Unassembled WGS sequence"/>
</dbReference>
<evidence type="ECO:0000313" key="2">
    <source>
        <dbReference type="EnsemblProtists" id="EKX44063"/>
    </source>
</evidence>
<dbReference type="PaxDb" id="55529-EKX44063"/>
<reference evidence="2" key="3">
    <citation type="submission" date="2016-03" db="UniProtKB">
        <authorList>
            <consortium name="EnsemblProtists"/>
        </authorList>
    </citation>
    <scope>IDENTIFICATION</scope>
</reference>
<dbReference type="KEGG" id="gtt:GUITHDRAFT_109850"/>
<dbReference type="GeneID" id="17300751"/>
<reference evidence="1 3" key="1">
    <citation type="journal article" date="2012" name="Nature">
        <title>Algal genomes reveal evolutionary mosaicism and the fate of nucleomorphs.</title>
        <authorList>
            <consortium name="DOE Joint Genome Institute"/>
            <person name="Curtis B.A."/>
            <person name="Tanifuji G."/>
            <person name="Burki F."/>
            <person name="Gruber A."/>
            <person name="Irimia M."/>
            <person name="Maruyama S."/>
            <person name="Arias M.C."/>
            <person name="Ball S.G."/>
            <person name="Gile G.H."/>
            <person name="Hirakawa Y."/>
            <person name="Hopkins J.F."/>
            <person name="Kuo A."/>
            <person name="Rensing S.A."/>
            <person name="Schmutz J."/>
            <person name="Symeonidi A."/>
            <person name="Elias M."/>
            <person name="Eveleigh R.J."/>
            <person name="Herman E.K."/>
            <person name="Klute M.J."/>
            <person name="Nakayama T."/>
            <person name="Obornik M."/>
            <person name="Reyes-Prieto A."/>
            <person name="Armbrust E.V."/>
            <person name="Aves S.J."/>
            <person name="Beiko R.G."/>
            <person name="Coutinho P."/>
            <person name="Dacks J.B."/>
            <person name="Durnford D.G."/>
            <person name="Fast N.M."/>
            <person name="Green B.R."/>
            <person name="Grisdale C.J."/>
            <person name="Hempel F."/>
            <person name="Henrissat B."/>
            <person name="Hoppner M.P."/>
            <person name="Ishida K."/>
            <person name="Kim E."/>
            <person name="Koreny L."/>
            <person name="Kroth P.G."/>
            <person name="Liu Y."/>
            <person name="Malik S.B."/>
            <person name="Maier U.G."/>
            <person name="McRose D."/>
            <person name="Mock T."/>
            <person name="Neilson J.A."/>
            <person name="Onodera N.T."/>
            <person name="Poole A.M."/>
            <person name="Pritham E.J."/>
            <person name="Richards T.A."/>
            <person name="Rocap G."/>
            <person name="Roy S.W."/>
            <person name="Sarai C."/>
            <person name="Schaack S."/>
            <person name="Shirato S."/>
            <person name="Slamovits C.H."/>
            <person name="Spencer D.F."/>
            <person name="Suzuki S."/>
            <person name="Worden A.Z."/>
            <person name="Zauner S."/>
            <person name="Barry K."/>
            <person name="Bell C."/>
            <person name="Bharti A.K."/>
            <person name="Crow J.A."/>
            <person name="Grimwood J."/>
            <person name="Kramer R."/>
            <person name="Lindquist E."/>
            <person name="Lucas S."/>
            <person name="Salamov A."/>
            <person name="McFadden G.I."/>
            <person name="Lane C.E."/>
            <person name="Keeling P.J."/>
            <person name="Gray M.W."/>
            <person name="Grigoriev I.V."/>
            <person name="Archibald J.M."/>
        </authorList>
    </citation>
    <scope>NUCLEOTIDE SEQUENCE</scope>
    <source>
        <strain evidence="1 3">CCMP2712</strain>
    </source>
</reference>
<name>L1J696_GUITC</name>
<evidence type="ECO:0000313" key="3">
    <source>
        <dbReference type="Proteomes" id="UP000011087"/>
    </source>
</evidence>
<keyword evidence="3" id="KW-1185">Reference proteome</keyword>
<dbReference type="HOGENOM" id="CLU_1463907_0_0_1"/>
<proteinExistence type="predicted"/>
<sequence>MTASKRGDVLSEKVARLRERLQTWNEPVRHERLLSVQESGRVFSSQGARISELLWQAKTLDKKVVDRIIVKQLAYHLANDITDQQPTDTTSRTDRGRLSQTAMRLRVRLGAEEFHQRMKDNSHCTTYDFIDFISKEMSSNRQILGGSPMYQSKSLGIADATSESALRHQIEESRRLRTRSERVLK</sequence>
<reference evidence="3" key="2">
    <citation type="submission" date="2012-11" db="EMBL/GenBank/DDBJ databases">
        <authorList>
            <person name="Kuo A."/>
            <person name="Curtis B.A."/>
            <person name="Tanifuji G."/>
            <person name="Burki F."/>
            <person name="Gruber A."/>
            <person name="Irimia M."/>
            <person name="Maruyama S."/>
            <person name="Arias M.C."/>
            <person name="Ball S.G."/>
            <person name="Gile G.H."/>
            <person name="Hirakawa Y."/>
            <person name="Hopkins J.F."/>
            <person name="Rensing S.A."/>
            <person name="Schmutz J."/>
            <person name="Symeonidi A."/>
            <person name="Elias M."/>
            <person name="Eveleigh R.J."/>
            <person name="Herman E.K."/>
            <person name="Klute M.J."/>
            <person name="Nakayama T."/>
            <person name="Obornik M."/>
            <person name="Reyes-Prieto A."/>
            <person name="Armbrust E.V."/>
            <person name="Aves S.J."/>
            <person name="Beiko R.G."/>
            <person name="Coutinho P."/>
            <person name="Dacks J.B."/>
            <person name="Durnford D.G."/>
            <person name="Fast N.M."/>
            <person name="Green B.R."/>
            <person name="Grisdale C."/>
            <person name="Hempe F."/>
            <person name="Henrissat B."/>
            <person name="Hoppner M.P."/>
            <person name="Ishida K.-I."/>
            <person name="Kim E."/>
            <person name="Koreny L."/>
            <person name="Kroth P.G."/>
            <person name="Liu Y."/>
            <person name="Malik S.-B."/>
            <person name="Maier U.G."/>
            <person name="McRose D."/>
            <person name="Mock T."/>
            <person name="Neilson J.A."/>
            <person name="Onodera N.T."/>
            <person name="Poole A.M."/>
            <person name="Pritham E.J."/>
            <person name="Richards T.A."/>
            <person name="Rocap G."/>
            <person name="Roy S.W."/>
            <person name="Sarai C."/>
            <person name="Schaack S."/>
            <person name="Shirato S."/>
            <person name="Slamovits C.H."/>
            <person name="Spencer D.F."/>
            <person name="Suzuki S."/>
            <person name="Worden A.Z."/>
            <person name="Zauner S."/>
            <person name="Barry K."/>
            <person name="Bell C."/>
            <person name="Bharti A.K."/>
            <person name="Crow J.A."/>
            <person name="Grimwood J."/>
            <person name="Kramer R."/>
            <person name="Lindquist E."/>
            <person name="Lucas S."/>
            <person name="Salamov A."/>
            <person name="McFadden G.I."/>
            <person name="Lane C.E."/>
            <person name="Keeling P.J."/>
            <person name="Gray M.W."/>
            <person name="Grigoriev I.V."/>
            <person name="Archibald J.M."/>
        </authorList>
    </citation>
    <scope>NUCLEOTIDE SEQUENCE</scope>
    <source>
        <strain evidence="3">CCMP2712</strain>
    </source>
</reference>
<evidence type="ECO:0000313" key="1">
    <source>
        <dbReference type="EMBL" id="EKX44063.1"/>
    </source>
</evidence>
<accession>L1J696</accession>